<keyword evidence="2" id="KW-1185">Reference proteome</keyword>
<dbReference type="RefSeq" id="WP_337097249.1">
    <property type="nucleotide sequence ID" value="NZ_JAPYKO010000042.1"/>
</dbReference>
<reference evidence="1 2" key="1">
    <citation type="submission" date="2022-12" db="EMBL/GenBank/DDBJ databases">
        <authorList>
            <person name="Muema E."/>
        </authorList>
    </citation>
    <scope>NUCLEOTIDE SEQUENCE [LARGE SCALE GENOMIC DNA]</scope>
    <source>
        <strain evidence="2">1330</strain>
    </source>
</reference>
<dbReference type="SUPFAM" id="SSF53597">
    <property type="entry name" value="Dihydrofolate reductase-like"/>
    <property type="match status" value="1"/>
</dbReference>
<organism evidence="1 2">
    <name type="scientific">Mesorhizobium argentiipisi</name>
    <dbReference type="NCBI Taxonomy" id="3015175"/>
    <lineage>
        <taxon>Bacteria</taxon>
        <taxon>Pseudomonadati</taxon>
        <taxon>Pseudomonadota</taxon>
        <taxon>Alphaproteobacteria</taxon>
        <taxon>Hyphomicrobiales</taxon>
        <taxon>Phyllobacteriaceae</taxon>
        <taxon>Mesorhizobium</taxon>
    </lineage>
</organism>
<accession>A0ABU8KLV0</accession>
<dbReference type="EMBL" id="JAPYKO010000042">
    <property type="protein sequence ID" value="MEI9406678.1"/>
    <property type="molecule type" value="Genomic_DNA"/>
</dbReference>
<comment type="caution">
    <text evidence="1">The sequence shown here is derived from an EMBL/GenBank/DDBJ whole genome shotgun (WGS) entry which is preliminary data.</text>
</comment>
<evidence type="ECO:0000313" key="1">
    <source>
        <dbReference type="EMBL" id="MEI9406678.1"/>
    </source>
</evidence>
<proteinExistence type="predicted"/>
<dbReference type="Gene3D" id="3.40.430.10">
    <property type="entry name" value="Dihydrofolate Reductase, subunit A"/>
    <property type="match status" value="1"/>
</dbReference>
<dbReference type="InterPro" id="IPR024072">
    <property type="entry name" value="DHFR-like_dom_sf"/>
</dbReference>
<sequence length="60" mass="6675">MRKVVLIMTMSIDGYVVGPAGMSTGGFPEPAELKRWKLDRISRAGTHIMGRVSYEEMGPY</sequence>
<protein>
    <recommendedName>
        <fullName evidence="3">Dihydrofolate reductase</fullName>
    </recommendedName>
</protein>
<dbReference type="Proteomes" id="UP001366503">
    <property type="component" value="Unassembled WGS sequence"/>
</dbReference>
<gene>
    <name evidence="1" type="ORF">O7A05_31645</name>
</gene>
<evidence type="ECO:0000313" key="2">
    <source>
        <dbReference type="Proteomes" id="UP001366503"/>
    </source>
</evidence>
<name>A0ABU8KLV0_9HYPH</name>
<evidence type="ECO:0008006" key="3">
    <source>
        <dbReference type="Google" id="ProtNLM"/>
    </source>
</evidence>